<evidence type="ECO:0000313" key="3">
    <source>
        <dbReference type="Proteomes" id="UP001054945"/>
    </source>
</evidence>
<name>A0AAV4PPN2_CAEEX</name>
<protein>
    <submittedName>
        <fullName evidence="2">Uncharacterized protein</fullName>
    </submittedName>
</protein>
<feature type="transmembrane region" description="Helical" evidence="1">
    <location>
        <begin position="38"/>
        <end position="57"/>
    </location>
</feature>
<dbReference type="EMBL" id="BPLR01004750">
    <property type="protein sequence ID" value="GIX97182.1"/>
    <property type="molecule type" value="Genomic_DNA"/>
</dbReference>
<organism evidence="2 3">
    <name type="scientific">Caerostris extrusa</name>
    <name type="common">Bark spider</name>
    <name type="synonym">Caerostris bankana</name>
    <dbReference type="NCBI Taxonomy" id="172846"/>
    <lineage>
        <taxon>Eukaryota</taxon>
        <taxon>Metazoa</taxon>
        <taxon>Ecdysozoa</taxon>
        <taxon>Arthropoda</taxon>
        <taxon>Chelicerata</taxon>
        <taxon>Arachnida</taxon>
        <taxon>Araneae</taxon>
        <taxon>Araneomorphae</taxon>
        <taxon>Entelegynae</taxon>
        <taxon>Araneoidea</taxon>
        <taxon>Araneidae</taxon>
        <taxon>Caerostris</taxon>
    </lineage>
</organism>
<reference evidence="2 3" key="1">
    <citation type="submission" date="2021-06" db="EMBL/GenBank/DDBJ databases">
        <title>Caerostris extrusa draft genome.</title>
        <authorList>
            <person name="Kono N."/>
            <person name="Arakawa K."/>
        </authorList>
    </citation>
    <scope>NUCLEOTIDE SEQUENCE [LARGE SCALE GENOMIC DNA]</scope>
</reference>
<keyword evidence="1" id="KW-0472">Membrane</keyword>
<dbReference type="Proteomes" id="UP001054945">
    <property type="component" value="Unassembled WGS sequence"/>
</dbReference>
<evidence type="ECO:0000256" key="1">
    <source>
        <dbReference type="SAM" id="Phobius"/>
    </source>
</evidence>
<proteinExistence type="predicted"/>
<dbReference type="AlphaFoldDB" id="A0AAV4PPN2"/>
<evidence type="ECO:0000313" key="2">
    <source>
        <dbReference type="EMBL" id="GIX97182.1"/>
    </source>
</evidence>
<accession>A0AAV4PPN2</accession>
<gene>
    <name evidence="2" type="primary">AVEN_20852_1</name>
    <name evidence="2" type="ORF">CEXT_332881</name>
</gene>
<keyword evidence="1" id="KW-0812">Transmembrane</keyword>
<sequence>MPLKETATKGTKVLTGLETETETAVIQKPTFWSYVRKAFFNPMFILSIVIVPLTFIAESILPSLLDMLGSNMLPVITSTIASGFARSFDINAVEQVLDFVNEYGARAVEDPRCFQRFLCQASRSSLESRSGDSWSIQKLFESFLKLLMTGFGML</sequence>
<comment type="caution">
    <text evidence="2">The sequence shown here is derived from an EMBL/GenBank/DDBJ whole genome shotgun (WGS) entry which is preliminary data.</text>
</comment>
<keyword evidence="1" id="KW-1133">Transmembrane helix</keyword>
<keyword evidence="3" id="KW-1185">Reference proteome</keyword>